<dbReference type="AlphaFoldDB" id="A0A914VFF2"/>
<keyword evidence="2" id="KW-1185">Reference proteome</keyword>
<dbReference type="WBParaSite" id="PSAMB.scaffold1891size26908.g15392.t1">
    <property type="protein sequence ID" value="PSAMB.scaffold1891size26908.g15392.t1"/>
    <property type="gene ID" value="PSAMB.scaffold1891size26908.g15392"/>
</dbReference>
<proteinExistence type="predicted"/>
<dbReference type="Proteomes" id="UP000887566">
    <property type="component" value="Unplaced"/>
</dbReference>
<accession>A0A914VFF2</accession>
<name>A0A914VFF2_9BILA</name>
<organism evidence="2 3">
    <name type="scientific">Plectus sambesii</name>
    <dbReference type="NCBI Taxonomy" id="2011161"/>
    <lineage>
        <taxon>Eukaryota</taxon>
        <taxon>Metazoa</taxon>
        <taxon>Ecdysozoa</taxon>
        <taxon>Nematoda</taxon>
        <taxon>Chromadorea</taxon>
        <taxon>Plectida</taxon>
        <taxon>Plectina</taxon>
        <taxon>Plectoidea</taxon>
        <taxon>Plectidae</taxon>
        <taxon>Plectus</taxon>
    </lineage>
</organism>
<evidence type="ECO:0000313" key="3">
    <source>
        <dbReference type="WBParaSite" id="PSAMB.scaffold1891size26908.g15392.t1"/>
    </source>
</evidence>
<evidence type="ECO:0000259" key="1">
    <source>
        <dbReference type="Pfam" id="PF17921"/>
    </source>
</evidence>
<protein>
    <submittedName>
        <fullName evidence="3">Integrase zinc-binding domain-containing protein</fullName>
    </submittedName>
</protein>
<evidence type="ECO:0000313" key="2">
    <source>
        <dbReference type="Proteomes" id="UP000887566"/>
    </source>
</evidence>
<reference evidence="3" key="1">
    <citation type="submission" date="2022-11" db="UniProtKB">
        <authorList>
            <consortium name="WormBaseParasite"/>
        </authorList>
    </citation>
    <scope>IDENTIFICATION</scope>
</reference>
<dbReference type="InterPro" id="IPR041588">
    <property type="entry name" value="Integrase_H2C2"/>
</dbReference>
<sequence>MTTAVKKAAVGSPDVEYGSYTIKTYKQIFVCKKEGMMPSFEENNTYEHVKEWLYWDTMQEDIHAFIASCIKCLKN</sequence>
<dbReference type="Gene3D" id="1.10.340.70">
    <property type="match status" value="1"/>
</dbReference>
<dbReference type="Pfam" id="PF17921">
    <property type="entry name" value="Integrase_H2C2"/>
    <property type="match status" value="1"/>
</dbReference>
<feature type="domain" description="Integrase zinc-binding" evidence="1">
    <location>
        <begin position="43"/>
        <end position="75"/>
    </location>
</feature>